<dbReference type="PROSITE" id="PS00059">
    <property type="entry name" value="ADH_ZINC"/>
    <property type="match status" value="1"/>
</dbReference>
<keyword evidence="4" id="KW-0520">NAD</keyword>
<dbReference type="InterPro" id="IPR013154">
    <property type="entry name" value="ADH-like_N"/>
</dbReference>
<dbReference type="Gene3D" id="3.40.50.720">
    <property type="entry name" value="NAD(P)-binding Rossmann-like Domain"/>
    <property type="match status" value="1"/>
</dbReference>
<dbReference type="Pfam" id="PF08240">
    <property type="entry name" value="ADH_N"/>
    <property type="match status" value="1"/>
</dbReference>
<evidence type="ECO:0000256" key="2">
    <source>
        <dbReference type="ARBA" id="ARBA00022833"/>
    </source>
</evidence>
<gene>
    <name evidence="6" type="ORF">UFOPK3204_00414</name>
</gene>
<name>A0A6J6ZWP5_9ZZZZ</name>
<feature type="domain" description="Enoyl reductase (ER)" evidence="5">
    <location>
        <begin position="9"/>
        <end position="363"/>
    </location>
</feature>
<dbReference type="AlphaFoldDB" id="A0A6J6ZWP5"/>
<evidence type="ECO:0000256" key="1">
    <source>
        <dbReference type="ARBA" id="ARBA00022723"/>
    </source>
</evidence>
<evidence type="ECO:0000256" key="4">
    <source>
        <dbReference type="ARBA" id="ARBA00023027"/>
    </source>
</evidence>
<keyword evidence="3" id="KW-0560">Oxidoreductase</keyword>
<sequence length="366" mass="38441">MKMWPAVAAVLESPEATFTLQPVELGPLASGEVLVRVLASGVCGTDMEARELTPTPSVLGHEGVGIVEELGPDVTGVVPGDLVVMSYPSCGDCAGCLRDTRWLCENNWSLSFDGKRGDGSHPVHRDGTPIASAYFQQSSFSTRAVVPARSLVLAPPDIPLPVLAALPCGVLTGVGAVLNVLKISSGDSLAVIGTGAVGLAAIMAAKILGATTIVAIDVHPGRLELSRQLGATHSISALGQSVPEAILQQIPEGIRAVLDTTGRQSSWSDAVTYLQRGGDFAFVTTPEPVETYGFPPFPLFLKCGSLHTVLLGGANAQDTLSTIFAWYRQGEFPVDDIVRTYAFEDIELAFEHSIAGETIKPVLLMP</sequence>
<dbReference type="InterPro" id="IPR013149">
    <property type="entry name" value="ADH-like_C"/>
</dbReference>
<evidence type="ECO:0000259" key="5">
    <source>
        <dbReference type="SMART" id="SM00829"/>
    </source>
</evidence>
<dbReference type="Gene3D" id="3.90.180.10">
    <property type="entry name" value="Medium-chain alcohol dehydrogenases, catalytic domain"/>
    <property type="match status" value="1"/>
</dbReference>
<dbReference type="GO" id="GO:0051903">
    <property type="term" value="F:S-(hydroxymethyl)glutathione dehydrogenase [NAD(P)+] activity"/>
    <property type="evidence" value="ECO:0007669"/>
    <property type="project" value="TreeGrafter"/>
</dbReference>
<protein>
    <submittedName>
        <fullName evidence="6">Unannotated protein</fullName>
    </submittedName>
</protein>
<dbReference type="PANTHER" id="PTHR43880:SF12">
    <property type="entry name" value="ALCOHOL DEHYDROGENASE CLASS-3"/>
    <property type="match status" value="1"/>
</dbReference>
<dbReference type="Pfam" id="PF00107">
    <property type="entry name" value="ADH_zinc_N"/>
    <property type="match status" value="1"/>
</dbReference>
<reference evidence="6" key="1">
    <citation type="submission" date="2020-05" db="EMBL/GenBank/DDBJ databases">
        <authorList>
            <person name="Chiriac C."/>
            <person name="Salcher M."/>
            <person name="Ghai R."/>
            <person name="Kavagutti S V."/>
        </authorList>
    </citation>
    <scope>NUCLEOTIDE SEQUENCE</scope>
</reference>
<accession>A0A6J6ZWP5</accession>
<dbReference type="EMBL" id="CAFABK010000012">
    <property type="protein sequence ID" value="CAB4824898.1"/>
    <property type="molecule type" value="Genomic_DNA"/>
</dbReference>
<dbReference type="InterPro" id="IPR036291">
    <property type="entry name" value="NAD(P)-bd_dom_sf"/>
</dbReference>
<dbReference type="InterPro" id="IPR020843">
    <property type="entry name" value="ER"/>
</dbReference>
<evidence type="ECO:0000256" key="3">
    <source>
        <dbReference type="ARBA" id="ARBA00023002"/>
    </source>
</evidence>
<evidence type="ECO:0000313" key="6">
    <source>
        <dbReference type="EMBL" id="CAB4824898.1"/>
    </source>
</evidence>
<dbReference type="SMART" id="SM00829">
    <property type="entry name" value="PKS_ER"/>
    <property type="match status" value="1"/>
</dbReference>
<keyword evidence="1" id="KW-0479">Metal-binding</keyword>
<dbReference type="GO" id="GO:0005829">
    <property type="term" value="C:cytosol"/>
    <property type="evidence" value="ECO:0007669"/>
    <property type="project" value="TreeGrafter"/>
</dbReference>
<keyword evidence="2" id="KW-0862">Zinc</keyword>
<proteinExistence type="predicted"/>
<dbReference type="SUPFAM" id="SSF51735">
    <property type="entry name" value="NAD(P)-binding Rossmann-fold domains"/>
    <property type="match status" value="1"/>
</dbReference>
<dbReference type="GO" id="GO:0046294">
    <property type="term" value="P:formaldehyde catabolic process"/>
    <property type="evidence" value="ECO:0007669"/>
    <property type="project" value="TreeGrafter"/>
</dbReference>
<dbReference type="CDD" id="cd08278">
    <property type="entry name" value="benzyl_alcohol_DH"/>
    <property type="match status" value="1"/>
</dbReference>
<dbReference type="InterPro" id="IPR002328">
    <property type="entry name" value="ADH_Zn_CS"/>
</dbReference>
<dbReference type="GO" id="GO:0008270">
    <property type="term" value="F:zinc ion binding"/>
    <property type="evidence" value="ECO:0007669"/>
    <property type="project" value="InterPro"/>
</dbReference>
<dbReference type="PANTHER" id="PTHR43880">
    <property type="entry name" value="ALCOHOL DEHYDROGENASE"/>
    <property type="match status" value="1"/>
</dbReference>
<dbReference type="SUPFAM" id="SSF50129">
    <property type="entry name" value="GroES-like"/>
    <property type="match status" value="1"/>
</dbReference>
<dbReference type="InterPro" id="IPR011032">
    <property type="entry name" value="GroES-like_sf"/>
</dbReference>
<organism evidence="6">
    <name type="scientific">freshwater metagenome</name>
    <dbReference type="NCBI Taxonomy" id="449393"/>
    <lineage>
        <taxon>unclassified sequences</taxon>
        <taxon>metagenomes</taxon>
        <taxon>ecological metagenomes</taxon>
    </lineage>
</organism>